<comment type="subcellular location">
    <subcellularLocation>
        <location evidence="1">Cytoplasm</location>
    </subcellularLocation>
</comment>
<evidence type="ECO:0000256" key="4">
    <source>
        <dbReference type="ARBA" id="ARBA00013346"/>
    </source>
</evidence>
<accession>A0ABT6M2G2</accession>
<evidence type="ECO:0000256" key="1">
    <source>
        <dbReference type="ARBA" id="ARBA00004496"/>
    </source>
</evidence>
<evidence type="ECO:0000256" key="6">
    <source>
        <dbReference type="ARBA" id="ARBA00022603"/>
    </source>
</evidence>
<keyword evidence="13" id="KW-1185">Reference proteome</keyword>
<dbReference type="PANTHER" id="PTHR11579">
    <property type="entry name" value="PROTEIN-L-ISOASPARTATE O-METHYLTRANSFERASE"/>
    <property type="match status" value="1"/>
</dbReference>
<gene>
    <name evidence="12" type="ORF">M2283_010093</name>
</gene>
<proteinExistence type="inferred from homology"/>
<dbReference type="Pfam" id="PF01135">
    <property type="entry name" value="PCMT"/>
    <property type="match status" value="1"/>
</dbReference>
<sequence length="393" mass="43194">MDWESAARRLAAETVIRPESRWYQPLATTPRHLFVPRWWTRTTSNDAMQAWELRDGAGDTDAWLREVYADTTLVTRVGPHHADHAETGQTLPGQKALRSTSSSTLPTLVLLMYRAAFLTDTSRLLVTTGSGYGTALACARLGEEQVTSVDVDPYLVQAARERLSTVGHHPRVQVCDLTGPLPDGGYDRIVSTVAVPTVPLSWLTALAPDGRLVTTLANTGLIIVADKTPDGGAVGHVAPEAAGFMTARHSEDYDDTFPDNPQVWQTAQHAEGERVTTSRYPLMYVPDTWDVRSTLELLVPGIDHRQHTTDDGTRTLYMLHADGSWARATAAKRGDSPTVHQSGPRRLWDELDRIRTWLAVDGDLPIRGATVTIAPDGTATFSRRGWSTTVPHH</sequence>
<organism evidence="12 13">
    <name type="scientific">Streptomyces pseudovenezuelae</name>
    <dbReference type="NCBI Taxonomy" id="67350"/>
    <lineage>
        <taxon>Bacteria</taxon>
        <taxon>Bacillati</taxon>
        <taxon>Actinomycetota</taxon>
        <taxon>Actinomycetes</taxon>
        <taxon>Kitasatosporales</taxon>
        <taxon>Streptomycetaceae</taxon>
        <taxon>Streptomyces</taxon>
        <taxon>Streptomyces aurantiacus group</taxon>
    </lineage>
</organism>
<reference evidence="12 13" key="1">
    <citation type="submission" date="2023-04" db="EMBL/GenBank/DDBJ databases">
        <title>Forest soil microbial communities from Buena Vista Peninsula, Colon Province, Panama.</title>
        <authorList>
            <person name="Bouskill N."/>
        </authorList>
    </citation>
    <scope>NUCLEOTIDE SEQUENCE [LARGE SCALE GENOMIC DNA]</scope>
    <source>
        <strain evidence="12 13">GGS1</strain>
    </source>
</reference>
<evidence type="ECO:0000256" key="9">
    <source>
        <dbReference type="ARBA" id="ARBA00030757"/>
    </source>
</evidence>
<keyword evidence="7" id="KW-0808">Transferase</keyword>
<comment type="caution">
    <text evidence="12">The sequence shown here is derived from an EMBL/GenBank/DDBJ whole genome shotgun (WGS) entry which is preliminary data.</text>
</comment>
<dbReference type="CDD" id="cd02440">
    <property type="entry name" value="AdoMet_MTases"/>
    <property type="match status" value="1"/>
</dbReference>
<dbReference type="PANTHER" id="PTHR11579:SF0">
    <property type="entry name" value="PROTEIN-L-ISOASPARTATE(D-ASPARTATE) O-METHYLTRANSFERASE"/>
    <property type="match status" value="1"/>
</dbReference>
<comment type="similarity">
    <text evidence="2">Belongs to the methyltransferase superfamily. L-isoaspartyl/D-aspartyl protein methyltransferase family.</text>
</comment>
<evidence type="ECO:0000256" key="11">
    <source>
        <dbReference type="ARBA" id="ARBA00031350"/>
    </source>
</evidence>
<evidence type="ECO:0000313" key="12">
    <source>
        <dbReference type="EMBL" id="MDH6222741.1"/>
    </source>
</evidence>
<dbReference type="InterPro" id="IPR029063">
    <property type="entry name" value="SAM-dependent_MTases_sf"/>
</dbReference>
<keyword evidence="5" id="KW-0963">Cytoplasm</keyword>
<evidence type="ECO:0000313" key="13">
    <source>
        <dbReference type="Proteomes" id="UP001160499"/>
    </source>
</evidence>
<dbReference type="Gene3D" id="3.40.50.150">
    <property type="entry name" value="Vaccinia Virus protein VP39"/>
    <property type="match status" value="1"/>
</dbReference>
<dbReference type="SUPFAM" id="SSF53335">
    <property type="entry name" value="S-adenosyl-L-methionine-dependent methyltransferases"/>
    <property type="match status" value="1"/>
</dbReference>
<protein>
    <recommendedName>
        <fullName evidence="4">Protein-L-isoaspartate O-methyltransferase</fullName>
        <ecNumber evidence="3">2.1.1.77</ecNumber>
    </recommendedName>
    <alternativeName>
        <fullName evidence="11">L-isoaspartyl protein carboxyl methyltransferase</fullName>
    </alternativeName>
    <alternativeName>
        <fullName evidence="9">Protein L-isoaspartyl methyltransferase</fullName>
    </alternativeName>
    <alternativeName>
        <fullName evidence="10">Protein-beta-aspartate methyltransferase</fullName>
    </alternativeName>
</protein>
<keyword evidence="8" id="KW-0949">S-adenosyl-L-methionine</keyword>
<evidence type="ECO:0000256" key="8">
    <source>
        <dbReference type="ARBA" id="ARBA00022691"/>
    </source>
</evidence>
<evidence type="ECO:0000256" key="5">
    <source>
        <dbReference type="ARBA" id="ARBA00022490"/>
    </source>
</evidence>
<evidence type="ECO:0000256" key="7">
    <source>
        <dbReference type="ARBA" id="ARBA00022679"/>
    </source>
</evidence>
<dbReference type="EC" id="2.1.1.77" evidence="3"/>
<dbReference type="EMBL" id="JARXVH010000042">
    <property type="protein sequence ID" value="MDH6222741.1"/>
    <property type="molecule type" value="Genomic_DNA"/>
</dbReference>
<evidence type="ECO:0000256" key="2">
    <source>
        <dbReference type="ARBA" id="ARBA00005369"/>
    </source>
</evidence>
<name>A0ABT6M2G2_9ACTN</name>
<dbReference type="RefSeq" id="WP_280883336.1">
    <property type="nucleotide sequence ID" value="NZ_JARXVH010000042.1"/>
</dbReference>
<evidence type="ECO:0000256" key="10">
    <source>
        <dbReference type="ARBA" id="ARBA00031323"/>
    </source>
</evidence>
<dbReference type="Proteomes" id="UP001160499">
    <property type="component" value="Unassembled WGS sequence"/>
</dbReference>
<evidence type="ECO:0000256" key="3">
    <source>
        <dbReference type="ARBA" id="ARBA00011890"/>
    </source>
</evidence>
<keyword evidence="6" id="KW-0489">Methyltransferase</keyword>
<dbReference type="InterPro" id="IPR000682">
    <property type="entry name" value="PCMT"/>
</dbReference>